<keyword evidence="1" id="KW-1133">Transmembrane helix</keyword>
<organism evidence="2">
    <name type="scientific">Arundo donax</name>
    <name type="common">Giant reed</name>
    <name type="synonym">Donax arundinaceus</name>
    <dbReference type="NCBI Taxonomy" id="35708"/>
    <lineage>
        <taxon>Eukaryota</taxon>
        <taxon>Viridiplantae</taxon>
        <taxon>Streptophyta</taxon>
        <taxon>Embryophyta</taxon>
        <taxon>Tracheophyta</taxon>
        <taxon>Spermatophyta</taxon>
        <taxon>Magnoliopsida</taxon>
        <taxon>Liliopsida</taxon>
        <taxon>Poales</taxon>
        <taxon>Poaceae</taxon>
        <taxon>PACMAD clade</taxon>
        <taxon>Arundinoideae</taxon>
        <taxon>Arundineae</taxon>
        <taxon>Arundo</taxon>
    </lineage>
</organism>
<dbReference type="EMBL" id="GBRH01173690">
    <property type="protein sequence ID" value="JAE24206.1"/>
    <property type="molecule type" value="Transcribed_RNA"/>
</dbReference>
<proteinExistence type="predicted"/>
<name>A0A0A9GNU0_ARUDO</name>
<accession>A0A0A9GNU0</accession>
<evidence type="ECO:0000313" key="2">
    <source>
        <dbReference type="EMBL" id="JAE24206.1"/>
    </source>
</evidence>
<sequence>MYVIFIVSSGFSYTFVVACNYVLSDYNWRA</sequence>
<keyword evidence="1" id="KW-0472">Membrane</keyword>
<reference evidence="2" key="2">
    <citation type="journal article" date="2015" name="Data Brief">
        <title>Shoot transcriptome of the giant reed, Arundo donax.</title>
        <authorList>
            <person name="Barrero R.A."/>
            <person name="Guerrero F.D."/>
            <person name="Moolhuijzen P."/>
            <person name="Goolsby J.A."/>
            <person name="Tidwell J."/>
            <person name="Bellgard S.E."/>
            <person name="Bellgard M.I."/>
        </authorList>
    </citation>
    <scope>NUCLEOTIDE SEQUENCE</scope>
    <source>
        <tissue evidence="2">Shoot tissue taken approximately 20 cm above the soil surface</tissue>
    </source>
</reference>
<dbReference type="AlphaFoldDB" id="A0A0A9GNU0"/>
<keyword evidence="1" id="KW-0812">Transmembrane</keyword>
<evidence type="ECO:0000256" key="1">
    <source>
        <dbReference type="SAM" id="Phobius"/>
    </source>
</evidence>
<reference evidence="2" key="1">
    <citation type="submission" date="2014-09" db="EMBL/GenBank/DDBJ databases">
        <authorList>
            <person name="Magalhaes I.L.F."/>
            <person name="Oliveira U."/>
            <person name="Santos F.R."/>
            <person name="Vidigal T.H.D.A."/>
            <person name="Brescovit A.D."/>
            <person name="Santos A.J."/>
        </authorList>
    </citation>
    <scope>NUCLEOTIDE SEQUENCE</scope>
    <source>
        <tissue evidence="2">Shoot tissue taken approximately 20 cm above the soil surface</tissue>
    </source>
</reference>
<protein>
    <submittedName>
        <fullName evidence="2">Uncharacterized protein</fullName>
    </submittedName>
</protein>
<feature type="transmembrane region" description="Helical" evidence="1">
    <location>
        <begin position="6"/>
        <end position="23"/>
    </location>
</feature>